<sequence>MKGFDLSQPESSFKAQTKMSSLSSANGAGGTVHCAAVAATMLNAVNREQSCPLCSPSCLRLMGWRRGDDEV</sequence>
<evidence type="ECO:0000313" key="2">
    <source>
        <dbReference type="EMBL" id="KAK5911085.1"/>
    </source>
</evidence>
<accession>A0AAN8CZH6</accession>
<dbReference type="AlphaFoldDB" id="A0AAN8CZH6"/>
<dbReference type="Proteomes" id="UP001331515">
    <property type="component" value="Unassembled WGS sequence"/>
</dbReference>
<organism evidence="2 3">
    <name type="scientific">Champsocephalus gunnari</name>
    <name type="common">Mackerel icefish</name>
    <dbReference type="NCBI Taxonomy" id="52237"/>
    <lineage>
        <taxon>Eukaryota</taxon>
        <taxon>Metazoa</taxon>
        <taxon>Chordata</taxon>
        <taxon>Craniata</taxon>
        <taxon>Vertebrata</taxon>
        <taxon>Euteleostomi</taxon>
        <taxon>Actinopterygii</taxon>
        <taxon>Neopterygii</taxon>
        <taxon>Teleostei</taxon>
        <taxon>Neoteleostei</taxon>
        <taxon>Acanthomorphata</taxon>
        <taxon>Eupercaria</taxon>
        <taxon>Perciformes</taxon>
        <taxon>Notothenioidei</taxon>
        <taxon>Channichthyidae</taxon>
        <taxon>Champsocephalus</taxon>
    </lineage>
</organism>
<dbReference type="EMBL" id="JAURVH010001528">
    <property type="protein sequence ID" value="KAK5911085.1"/>
    <property type="molecule type" value="Genomic_DNA"/>
</dbReference>
<evidence type="ECO:0000313" key="3">
    <source>
        <dbReference type="Proteomes" id="UP001331515"/>
    </source>
</evidence>
<evidence type="ECO:0000256" key="1">
    <source>
        <dbReference type="SAM" id="MobiDB-lite"/>
    </source>
</evidence>
<name>A0AAN8CZH6_CHAGU</name>
<feature type="compositionally biased region" description="Polar residues" evidence="1">
    <location>
        <begin position="8"/>
        <end position="26"/>
    </location>
</feature>
<reference evidence="2 3" key="1">
    <citation type="journal article" date="2023" name="Mol. Biol. Evol.">
        <title>Genomics of Secondarily Temperate Adaptation in the Only Non-Antarctic Icefish.</title>
        <authorList>
            <person name="Rivera-Colon A.G."/>
            <person name="Rayamajhi N."/>
            <person name="Minhas B.F."/>
            <person name="Madrigal G."/>
            <person name="Bilyk K.T."/>
            <person name="Yoon V."/>
            <person name="Hune M."/>
            <person name="Gregory S."/>
            <person name="Cheng C.H.C."/>
            <person name="Catchen J.M."/>
        </authorList>
    </citation>
    <scope>NUCLEOTIDE SEQUENCE [LARGE SCALE GENOMIC DNA]</scope>
    <source>
        <tissue evidence="2">White muscle</tissue>
    </source>
</reference>
<gene>
    <name evidence="2" type="ORF">CgunFtcFv8_005293</name>
</gene>
<feature type="region of interest" description="Disordered" evidence="1">
    <location>
        <begin position="1"/>
        <end position="28"/>
    </location>
</feature>
<protein>
    <submittedName>
        <fullName evidence="2">Uncharacterized protein</fullName>
    </submittedName>
</protein>
<proteinExistence type="predicted"/>
<comment type="caution">
    <text evidence="2">The sequence shown here is derived from an EMBL/GenBank/DDBJ whole genome shotgun (WGS) entry which is preliminary data.</text>
</comment>
<keyword evidence="3" id="KW-1185">Reference proteome</keyword>